<evidence type="ECO:0000313" key="1">
    <source>
        <dbReference type="EMBL" id="GAA4232052.1"/>
    </source>
</evidence>
<comment type="caution">
    <text evidence="1">The sequence shown here is derived from an EMBL/GenBank/DDBJ whole genome shotgun (WGS) entry which is preliminary data.</text>
</comment>
<protein>
    <submittedName>
        <fullName evidence="1">Uncharacterized protein</fullName>
    </submittedName>
</protein>
<evidence type="ECO:0000313" key="2">
    <source>
        <dbReference type="Proteomes" id="UP001501496"/>
    </source>
</evidence>
<dbReference type="Proteomes" id="UP001501496">
    <property type="component" value="Unassembled WGS sequence"/>
</dbReference>
<keyword evidence="2" id="KW-1185">Reference proteome</keyword>
<name>A0ABP8C2K5_9FLAO</name>
<accession>A0ABP8C2K5</accession>
<reference evidence="2" key="1">
    <citation type="journal article" date="2019" name="Int. J. Syst. Evol. Microbiol.">
        <title>The Global Catalogue of Microorganisms (GCM) 10K type strain sequencing project: providing services to taxonomists for standard genome sequencing and annotation.</title>
        <authorList>
            <consortium name="The Broad Institute Genomics Platform"/>
            <consortium name="The Broad Institute Genome Sequencing Center for Infectious Disease"/>
            <person name="Wu L."/>
            <person name="Ma J."/>
        </authorList>
    </citation>
    <scope>NUCLEOTIDE SEQUENCE [LARGE SCALE GENOMIC DNA]</scope>
    <source>
        <strain evidence="2">JCM 17630</strain>
    </source>
</reference>
<organism evidence="1 2">
    <name type="scientific">Postechiella marina</name>
    <dbReference type="NCBI Taxonomy" id="943941"/>
    <lineage>
        <taxon>Bacteria</taxon>
        <taxon>Pseudomonadati</taxon>
        <taxon>Bacteroidota</taxon>
        <taxon>Flavobacteriia</taxon>
        <taxon>Flavobacteriales</taxon>
        <taxon>Flavobacteriaceae</taxon>
        <taxon>Postechiella</taxon>
    </lineage>
</organism>
<gene>
    <name evidence="1" type="ORF">GCM10022291_05880</name>
</gene>
<dbReference type="EMBL" id="BAABCA010000001">
    <property type="protein sequence ID" value="GAA4232052.1"/>
    <property type="molecule type" value="Genomic_DNA"/>
</dbReference>
<sequence length="192" mass="21914">MTVLIHFKKQHLEGFNDELISLNEKFIKKDFNLDKKLMQLLSSTQEYYRQVGESTAEGNVSQLKIHLDLAVSGIDPLSLERVKTRRRDLLRTACYHCLSSLSNILEHSLQTIEGLLLNASETINQLLLSAFQSKLITEDLIKKTDTIEKCTALWSSLKTNEQIALIDKKLKLDILQEDISILLDIAFSKLNN</sequence>
<dbReference type="RefSeq" id="WP_344786574.1">
    <property type="nucleotide sequence ID" value="NZ_BAABCA010000001.1"/>
</dbReference>
<proteinExistence type="predicted"/>